<gene>
    <name evidence="1" type="ORF">FO508_10155</name>
</gene>
<sequence length="127" mass="13972">MSLFGIGGTKKISSELTLGDKTVQVPKLTPVKWKELFEVVDRLPHLFFTVLSTNGQDDFVATLVAAINLAMDEVVKIVAVLSGLDKDYVQENVGTDEIVEFLIAVVEKNRLQSVAKNLRSLLPKSTQ</sequence>
<name>A0AAE3WKW4_BACPU</name>
<accession>A0AAE3WKW4</accession>
<organism evidence="1 2">
    <name type="scientific">Bacillus pumilus</name>
    <name type="common">Bacillus mesentericus</name>
    <dbReference type="NCBI Taxonomy" id="1408"/>
    <lineage>
        <taxon>Bacteria</taxon>
        <taxon>Bacillati</taxon>
        <taxon>Bacillota</taxon>
        <taxon>Bacilli</taxon>
        <taxon>Bacillales</taxon>
        <taxon>Bacillaceae</taxon>
        <taxon>Bacillus</taxon>
    </lineage>
</organism>
<dbReference type="RefSeq" id="WP_426043315.1">
    <property type="nucleotide sequence ID" value="NZ_CP187659.1"/>
</dbReference>
<reference evidence="1" key="1">
    <citation type="submission" date="2019-07" db="EMBL/GenBank/DDBJ databases">
        <title>Phylogenomic Reclassification of ATCC Bacillus Strains and Various Taxa within the Genus Bacillus.</title>
        <authorList>
            <person name="Riojas M.A."/>
            <person name="Frank A.M."/>
            <person name="Fenn S.L."/>
            <person name="King S."/>
            <person name="Brower S."/>
            <person name="Hazbon M.H."/>
        </authorList>
    </citation>
    <scope>NUCLEOTIDE SEQUENCE</scope>
    <source>
        <strain evidence="1">ATCC 27142</strain>
    </source>
</reference>
<protein>
    <submittedName>
        <fullName evidence="1">Uncharacterized protein</fullName>
    </submittedName>
</protein>
<evidence type="ECO:0000313" key="1">
    <source>
        <dbReference type="EMBL" id="MDR4250706.1"/>
    </source>
</evidence>
<proteinExistence type="predicted"/>
<evidence type="ECO:0000313" key="2">
    <source>
        <dbReference type="Proteomes" id="UP001182042"/>
    </source>
</evidence>
<dbReference type="EMBL" id="VKQA01000002">
    <property type="protein sequence ID" value="MDR4250706.1"/>
    <property type="molecule type" value="Genomic_DNA"/>
</dbReference>
<dbReference type="Proteomes" id="UP001182042">
    <property type="component" value="Unassembled WGS sequence"/>
</dbReference>
<dbReference type="AlphaFoldDB" id="A0AAE3WKW4"/>
<comment type="caution">
    <text evidence="1">The sequence shown here is derived from an EMBL/GenBank/DDBJ whole genome shotgun (WGS) entry which is preliminary data.</text>
</comment>